<organism evidence="3 4">
    <name type="scientific">Chitinophaga pollutisoli</name>
    <dbReference type="NCBI Taxonomy" id="3133966"/>
    <lineage>
        <taxon>Bacteria</taxon>
        <taxon>Pseudomonadati</taxon>
        <taxon>Bacteroidota</taxon>
        <taxon>Chitinophagia</taxon>
        <taxon>Chitinophagales</taxon>
        <taxon>Chitinophagaceae</taxon>
        <taxon>Chitinophaga</taxon>
    </lineage>
</organism>
<gene>
    <name evidence="3" type="ORF">WJU16_14570</name>
</gene>
<evidence type="ECO:0000259" key="2">
    <source>
        <dbReference type="Pfam" id="PF12704"/>
    </source>
</evidence>
<feature type="domain" description="MacB-like periplasmic core" evidence="2">
    <location>
        <begin position="20"/>
        <end position="233"/>
    </location>
</feature>
<dbReference type="Pfam" id="PF12704">
    <property type="entry name" value="MacB_PCD"/>
    <property type="match status" value="1"/>
</dbReference>
<dbReference type="EMBL" id="CP149822">
    <property type="protein sequence ID" value="WZN39226.1"/>
    <property type="molecule type" value="Genomic_DNA"/>
</dbReference>
<evidence type="ECO:0000256" key="1">
    <source>
        <dbReference type="SAM" id="Phobius"/>
    </source>
</evidence>
<dbReference type="Proteomes" id="UP001485459">
    <property type="component" value="Chromosome"/>
</dbReference>
<feature type="transmembrane region" description="Helical" evidence="1">
    <location>
        <begin position="21"/>
        <end position="42"/>
    </location>
</feature>
<evidence type="ECO:0000313" key="4">
    <source>
        <dbReference type="Proteomes" id="UP001485459"/>
    </source>
</evidence>
<proteinExistence type="predicted"/>
<name>A0ABZ2YHK9_9BACT</name>
<keyword evidence="4" id="KW-1185">Reference proteome</keyword>
<keyword evidence="1" id="KW-1133">Transmembrane helix</keyword>
<dbReference type="InterPro" id="IPR050250">
    <property type="entry name" value="Macrolide_Exporter_MacB"/>
</dbReference>
<keyword evidence="1" id="KW-0812">Transmembrane</keyword>
<protein>
    <submittedName>
        <fullName evidence="3">ABC transporter permease</fullName>
    </submittedName>
</protein>
<reference evidence="4" key="1">
    <citation type="submission" date="2024-03" db="EMBL/GenBank/DDBJ databases">
        <title>Chitinophaga horti sp. nov., isolated from garden soil.</title>
        <authorList>
            <person name="Lee D.S."/>
            <person name="Han D.M."/>
            <person name="Baek J.H."/>
            <person name="Choi D.G."/>
            <person name="Jeon J.H."/>
            <person name="Jeon C.O."/>
        </authorList>
    </citation>
    <scope>NUCLEOTIDE SEQUENCE [LARGE SCALE GENOMIC DNA]</scope>
    <source>
        <strain evidence="4">GPA1</strain>
    </source>
</reference>
<dbReference type="InterPro" id="IPR025857">
    <property type="entry name" value="MacB_PCD"/>
</dbReference>
<sequence length="307" mass="34372">MWRNYIKIAFRNIWKAKQVTFVNVVGLSVAIAAAMLLCMTVYREFSFDNFHEKGDRIFSVYKDIRYPDKADVIRNMPHPMGPAMKAELPGVKEAVRFFSNSVAVRVNGVQHTVSGTFTEPSFMQIFSFPLVKGAAQLDLTDIVLSERTAENLFGAEDAVGKQLEIKIGEQWKPLTVTGVLQNAPENSTVEFAALVRLENHIAYPQNNGNWFNINLDTFVELEPGTDPRTVERASKAMLEKYYGEDIERQKKGGAKAGPLGEYQLLGLVPMKDVHFSPNSNLGGEETPGADVALHRGFPAVHRQHQFR</sequence>
<evidence type="ECO:0000313" key="3">
    <source>
        <dbReference type="EMBL" id="WZN39226.1"/>
    </source>
</evidence>
<keyword evidence="1" id="KW-0472">Membrane</keyword>
<dbReference type="RefSeq" id="WP_341834220.1">
    <property type="nucleotide sequence ID" value="NZ_CP149822.1"/>
</dbReference>
<dbReference type="PANTHER" id="PTHR30572:SF18">
    <property type="entry name" value="ABC-TYPE MACROLIDE FAMILY EXPORT SYSTEM PERMEASE COMPONENT 2"/>
    <property type="match status" value="1"/>
</dbReference>
<dbReference type="PANTHER" id="PTHR30572">
    <property type="entry name" value="MEMBRANE COMPONENT OF TRANSPORTER-RELATED"/>
    <property type="match status" value="1"/>
</dbReference>
<accession>A0ABZ2YHK9</accession>